<feature type="region of interest" description="Disordered" evidence="1">
    <location>
        <begin position="31"/>
        <end position="65"/>
    </location>
</feature>
<protein>
    <submittedName>
        <fullName evidence="2">Uncharacterized protein</fullName>
    </submittedName>
</protein>
<gene>
    <name evidence="2" type="ORF">E5161_09255</name>
</gene>
<reference evidence="2 3" key="1">
    <citation type="submission" date="2019-04" db="EMBL/GenBank/DDBJ databases">
        <title>Cohnella sp. nov., isolated from soil.</title>
        <authorList>
            <person name="Kim W."/>
        </authorList>
    </citation>
    <scope>NUCLEOTIDE SEQUENCE [LARGE SCALE GENOMIC DNA]</scope>
    <source>
        <strain evidence="2 3">CAU 1483</strain>
    </source>
</reference>
<comment type="caution">
    <text evidence="2">The sequence shown here is derived from an EMBL/GenBank/DDBJ whole genome shotgun (WGS) entry which is preliminary data.</text>
</comment>
<keyword evidence="3" id="KW-1185">Reference proteome</keyword>
<proteinExistence type="predicted"/>
<evidence type="ECO:0000313" key="3">
    <source>
        <dbReference type="Proteomes" id="UP000309673"/>
    </source>
</evidence>
<accession>A0A4U0FBH8</accession>
<evidence type="ECO:0000313" key="2">
    <source>
        <dbReference type="EMBL" id="TJY42186.1"/>
    </source>
</evidence>
<evidence type="ECO:0000256" key="1">
    <source>
        <dbReference type="SAM" id="MobiDB-lite"/>
    </source>
</evidence>
<name>A0A4U0FBH8_9BACL</name>
<sequence>MANSKTKKARLRAERAGHLNPDIVRGEWSRKPQTQVVPNVKAEQRRSQCRRKGSREGADLFRTIS</sequence>
<dbReference type="OrthoDB" id="2640055at2"/>
<dbReference type="AlphaFoldDB" id="A0A4U0FBH8"/>
<dbReference type="EMBL" id="SUPK01000004">
    <property type="protein sequence ID" value="TJY42186.1"/>
    <property type="molecule type" value="Genomic_DNA"/>
</dbReference>
<dbReference type="Proteomes" id="UP000309673">
    <property type="component" value="Unassembled WGS sequence"/>
</dbReference>
<organism evidence="2 3">
    <name type="scientific">Cohnella pontilimi</name>
    <dbReference type="NCBI Taxonomy" id="2564100"/>
    <lineage>
        <taxon>Bacteria</taxon>
        <taxon>Bacillati</taxon>
        <taxon>Bacillota</taxon>
        <taxon>Bacilli</taxon>
        <taxon>Bacillales</taxon>
        <taxon>Paenibacillaceae</taxon>
        <taxon>Cohnella</taxon>
    </lineage>
</organism>
<dbReference type="RefSeq" id="WP_136777441.1">
    <property type="nucleotide sequence ID" value="NZ_SUPK01000004.1"/>
</dbReference>